<protein>
    <submittedName>
        <fullName evidence="2">Uncharacterized protein</fullName>
    </submittedName>
</protein>
<sequence>MDDTTGSRVFEPLDLNSISLISSTSSTNNRTTTNNNSFMSNLASKPSTPTLLSRDDENNTPLKWQFDKKEFRFQSNSTPSKKTPKLHHEQLLNVRKRRAQLIGAKPKVQSKLNQSTSKLDLLEDDKITSLPLVPPIDINKDSRILSDDETNERTTIKRHKLNPVNELRIHHNKINRYISYGSSTEIENDQPIILVEDYIPQVDENRAITKKRVSMSDLKRKMNARNDNHLPVKRKTFKNEAIAEEDCEPMALRAYIFDEESDNEGLNDSIRSIPLNSIMKSIIDTCNNTHADFGDKYLAEMTVKSQIKQCIVCERPLYELSSLMKHQVLDYKEIVCENCTVKYEEAAKFFEDYEFETSVDDSNNESMLSCIDSSVGPYLPNNIVSNSMGSSYENDKAYSKNLKHERDQFSNELIRTLRLQLHEEPCQNGTTIKNNKAYSSPKSMNWFLEARRKIKWRWQVNGFLPFFLRENDHNKTCEGSSENKK</sequence>
<dbReference type="KEGG" id="kaf:KAFR_0G01480"/>
<organism evidence="2 3">
    <name type="scientific">Kazachstania africana (strain ATCC 22294 / BCRC 22015 / CBS 2517 / CECT 1963 / NBRC 1671 / NRRL Y-8276)</name>
    <name type="common">Yeast</name>
    <name type="synonym">Kluyveromyces africanus</name>
    <dbReference type="NCBI Taxonomy" id="1071382"/>
    <lineage>
        <taxon>Eukaryota</taxon>
        <taxon>Fungi</taxon>
        <taxon>Dikarya</taxon>
        <taxon>Ascomycota</taxon>
        <taxon>Saccharomycotina</taxon>
        <taxon>Saccharomycetes</taxon>
        <taxon>Saccharomycetales</taxon>
        <taxon>Saccharomycetaceae</taxon>
        <taxon>Kazachstania</taxon>
    </lineage>
</organism>
<keyword evidence="3" id="KW-1185">Reference proteome</keyword>
<evidence type="ECO:0000313" key="3">
    <source>
        <dbReference type="Proteomes" id="UP000005220"/>
    </source>
</evidence>
<dbReference type="eggNOG" id="ENOG502QW4R">
    <property type="taxonomic scope" value="Eukaryota"/>
</dbReference>
<evidence type="ECO:0000256" key="1">
    <source>
        <dbReference type="SAM" id="MobiDB-lite"/>
    </source>
</evidence>
<name>H2AXT2_KAZAF</name>
<feature type="region of interest" description="Disordered" evidence="1">
    <location>
        <begin position="23"/>
        <end position="60"/>
    </location>
</feature>
<dbReference type="HOGENOM" id="CLU_038590_0_0_1"/>
<dbReference type="AlphaFoldDB" id="H2AXT2"/>
<proteinExistence type="predicted"/>
<dbReference type="FunCoup" id="H2AXT2">
    <property type="interactions" value="38"/>
</dbReference>
<feature type="compositionally biased region" description="Polar residues" evidence="1">
    <location>
        <begin position="38"/>
        <end position="51"/>
    </location>
</feature>
<accession>H2AXT2</accession>
<dbReference type="RefSeq" id="XP_003958317.1">
    <property type="nucleotide sequence ID" value="XM_003958268.1"/>
</dbReference>
<evidence type="ECO:0000313" key="2">
    <source>
        <dbReference type="EMBL" id="CCF59182.1"/>
    </source>
</evidence>
<gene>
    <name evidence="2" type="primary">KAFR0G01480</name>
    <name evidence="2" type="ORF">KAFR_0G01480</name>
</gene>
<dbReference type="OrthoDB" id="4076003at2759"/>
<dbReference type="Proteomes" id="UP000005220">
    <property type="component" value="Chromosome 7"/>
</dbReference>
<dbReference type="GeneID" id="13887162"/>
<feature type="compositionally biased region" description="Low complexity" evidence="1">
    <location>
        <begin position="23"/>
        <end position="37"/>
    </location>
</feature>
<dbReference type="InParanoid" id="H2AXT2"/>
<dbReference type="EMBL" id="HE650827">
    <property type="protein sequence ID" value="CCF59182.1"/>
    <property type="molecule type" value="Genomic_DNA"/>
</dbReference>
<reference evidence="2 3" key="1">
    <citation type="journal article" date="2011" name="Proc. Natl. Acad. Sci. U.S.A.">
        <title>Evolutionary erosion of yeast sex chromosomes by mating-type switching accidents.</title>
        <authorList>
            <person name="Gordon J.L."/>
            <person name="Armisen D."/>
            <person name="Proux-Wera E."/>
            <person name="Oheigeartaigh S.S."/>
            <person name="Byrne K.P."/>
            <person name="Wolfe K.H."/>
        </authorList>
    </citation>
    <scope>NUCLEOTIDE SEQUENCE [LARGE SCALE GENOMIC DNA]</scope>
    <source>
        <strain evidence="3">ATCC 22294 / BCRC 22015 / CBS 2517 / CECT 1963 / NBRC 1671 / NRRL Y-8276</strain>
    </source>
</reference>